<feature type="transmembrane region" description="Helical" evidence="7">
    <location>
        <begin position="142"/>
        <end position="162"/>
    </location>
</feature>
<dbReference type="InterPro" id="IPR049142">
    <property type="entry name" value="MS_channel_1st"/>
</dbReference>
<feature type="transmembrane region" description="Helical" evidence="7">
    <location>
        <begin position="116"/>
        <end position="135"/>
    </location>
</feature>
<dbReference type="InterPro" id="IPR011066">
    <property type="entry name" value="MscS_channel_C_sf"/>
</dbReference>
<evidence type="ECO:0000256" key="7">
    <source>
        <dbReference type="SAM" id="Phobius"/>
    </source>
</evidence>
<name>A0A4R3Q6U2_RHISU</name>
<dbReference type="EMBL" id="SMBH01000004">
    <property type="protein sequence ID" value="TCU16988.1"/>
    <property type="molecule type" value="Genomic_DNA"/>
</dbReference>
<evidence type="ECO:0000256" key="2">
    <source>
        <dbReference type="ARBA" id="ARBA00008017"/>
    </source>
</evidence>
<evidence type="ECO:0000256" key="4">
    <source>
        <dbReference type="ARBA" id="ARBA00022692"/>
    </source>
</evidence>
<feature type="transmembrane region" description="Helical" evidence="7">
    <location>
        <begin position="40"/>
        <end position="59"/>
    </location>
</feature>
<evidence type="ECO:0000313" key="11">
    <source>
        <dbReference type="EMBL" id="TCU16988.1"/>
    </source>
</evidence>
<dbReference type="Gene3D" id="3.30.70.100">
    <property type="match status" value="1"/>
</dbReference>
<keyword evidence="6 7" id="KW-0472">Membrane</keyword>
<feature type="domain" description="Mechanosensitive ion channel MscS C-terminal" evidence="9">
    <location>
        <begin position="344"/>
        <end position="429"/>
    </location>
</feature>
<sequence>MNKTPLPLVILQNRERTTMDFLEAVNAARSWLQAFLLNEWTLYQSALIVAGYLLSGWLAKRIEPALESRARTIKGNPDLLRVIIAFMRRTRWLFLIVLLAIADVVLLRFAWPSHRWLMGTALTLVVAWFVISVLTRIIRNQMLARVVAAAGWLYFALYALGLDRALLAALDDVAINLGAVRLSMLLVLKAIVLSVALIWLAVLIGNMSSNWIQKSADLTPSLKVLISKLVKIGLIVFAGTVALSATGIDLTALTVFSGAVGVGLGFGLQKVVSNFISGIIILLDKSIKPGDTITLGETFGSIRDLRSRFVSVITRDGKEYLIPNEDFISQQVVNWSFSSEYVRIEVDFGTSYDSDPHEVARIAIEAAKTIPRVAGTYAQPVCWMTAFGASSLDFKLRFWISDPSNGLTNVRGQVLMALWDAFKAAGISIPFPHREIIMKTPVELARASLRQRPDDGRASGGTQSGN</sequence>
<keyword evidence="5 7" id="KW-1133">Transmembrane helix</keyword>
<comment type="similarity">
    <text evidence="2">Belongs to the MscS (TC 1.A.23) family.</text>
</comment>
<dbReference type="InterPro" id="IPR052702">
    <property type="entry name" value="MscS-like_channel"/>
</dbReference>
<comment type="subcellular location">
    <subcellularLocation>
        <location evidence="1">Cell membrane</location>
        <topology evidence="1">Multi-pass membrane protein</topology>
    </subcellularLocation>
</comment>
<dbReference type="PANTHER" id="PTHR30347">
    <property type="entry name" value="POTASSIUM CHANNEL RELATED"/>
    <property type="match status" value="1"/>
</dbReference>
<dbReference type="InterPro" id="IPR023408">
    <property type="entry name" value="MscS_beta-dom_sf"/>
</dbReference>
<dbReference type="Pfam" id="PF21088">
    <property type="entry name" value="MS_channel_1st"/>
    <property type="match status" value="1"/>
</dbReference>
<dbReference type="SUPFAM" id="SSF50182">
    <property type="entry name" value="Sm-like ribonucleoproteins"/>
    <property type="match status" value="1"/>
</dbReference>
<feature type="transmembrane region" description="Helical" evidence="7">
    <location>
        <begin position="225"/>
        <end position="244"/>
    </location>
</feature>
<dbReference type="Pfam" id="PF21082">
    <property type="entry name" value="MS_channel_3rd"/>
    <property type="match status" value="1"/>
</dbReference>
<keyword evidence="3" id="KW-1003">Cell membrane</keyword>
<evidence type="ECO:0000313" key="12">
    <source>
        <dbReference type="Proteomes" id="UP000294576"/>
    </source>
</evidence>
<comment type="caution">
    <text evidence="11">The sequence shown here is derived from an EMBL/GenBank/DDBJ whole genome shotgun (WGS) entry which is preliminary data.</text>
</comment>
<dbReference type="SUPFAM" id="SSF82689">
    <property type="entry name" value="Mechanosensitive channel protein MscS (YggB), C-terminal domain"/>
    <property type="match status" value="1"/>
</dbReference>
<dbReference type="Gene3D" id="1.10.287.1260">
    <property type="match status" value="1"/>
</dbReference>
<dbReference type="GO" id="GO:0005886">
    <property type="term" value="C:plasma membrane"/>
    <property type="evidence" value="ECO:0007669"/>
    <property type="project" value="UniProtKB-SubCell"/>
</dbReference>
<evidence type="ECO:0000259" key="10">
    <source>
        <dbReference type="Pfam" id="PF21088"/>
    </source>
</evidence>
<dbReference type="InterPro" id="IPR049278">
    <property type="entry name" value="MS_channel_C"/>
</dbReference>
<feature type="transmembrane region" description="Helical" evidence="7">
    <location>
        <begin position="182"/>
        <end position="204"/>
    </location>
</feature>
<dbReference type="AlphaFoldDB" id="A0A4R3Q6U2"/>
<dbReference type="SUPFAM" id="SSF82861">
    <property type="entry name" value="Mechanosensitive channel protein MscS (YggB), transmembrane region"/>
    <property type="match status" value="1"/>
</dbReference>
<feature type="domain" description="Mechanosensitive ion channel MscS" evidence="8">
    <location>
        <begin position="271"/>
        <end position="336"/>
    </location>
</feature>
<dbReference type="InterPro" id="IPR011014">
    <property type="entry name" value="MscS_channel_TM-2"/>
</dbReference>
<evidence type="ECO:0000256" key="3">
    <source>
        <dbReference type="ARBA" id="ARBA00022475"/>
    </source>
</evidence>
<reference evidence="11 12" key="1">
    <citation type="submission" date="2019-03" db="EMBL/GenBank/DDBJ databases">
        <title>Genomic Encyclopedia of Type Strains, Phase IV (KMG-V): Genome sequencing to study the core and pangenomes of soil and plant-associated prokaryotes.</title>
        <authorList>
            <person name="Whitman W."/>
        </authorList>
    </citation>
    <scope>NUCLEOTIDE SEQUENCE [LARGE SCALE GENOMIC DNA]</scope>
    <source>
        <strain evidence="11 12">Hc14</strain>
    </source>
</reference>
<keyword evidence="4 7" id="KW-0812">Transmembrane</keyword>
<dbReference type="PANTHER" id="PTHR30347:SF1">
    <property type="entry name" value="MECHANOSENSITIVE CHANNEL MSCK"/>
    <property type="match status" value="1"/>
</dbReference>
<protein>
    <submittedName>
        <fullName evidence="11">Mechanosensitive ion channel-like protein</fullName>
    </submittedName>
</protein>
<dbReference type="GO" id="GO:0008381">
    <property type="term" value="F:mechanosensitive monoatomic ion channel activity"/>
    <property type="evidence" value="ECO:0007669"/>
    <property type="project" value="UniProtKB-ARBA"/>
</dbReference>
<evidence type="ECO:0000256" key="1">
    <source>
        <dbReference type="ARBA" id="ARBA00004651"/>
    </source>
</evidence>
<evidence type="ECO:0000256" key="6">
    <source>
        <dbReference type="ARBA" id="ARBA00023136"/>
    </source>
</evidence>
<evidence type="ECO:0000259" key="8">
    <source>
        <dbReference type="Pfam" id="PF00924"/>
    </source>
</evidence>
<organism evidence="11 12">
    <name type="scientific">Rhizobium sullae</name>
    <name type="common">Rhizobium hedysari</name>
    <dbReference type="NCBI Taxonomy" id="50338"/>
    <lineage>
        <taxon>Bacteria</taxon>
        <taxon>Pseudomonadati</taxon>
        <taxon>Pseudomonadota</taxon>
        <taxon>Alphaproteobacteria</taxon>
        <taxon>Hyphomicrobiales</taxon>
        <taxon>Rhizobiaceae</taxon>
        <taxon>Rhizobium/Agrobacterium group</taxon>
        <taxon>Rhizobium</taxon>
    </lineage>
</organism>
<accession>A0A4R3Q6U2</accession>
<dbReference type="Pfam" id="PF00924">
    <property type="entry name" value="MS_channel_2nd"/>
    <property type="match status" value="1"/>
</dbReference>
<gene>
    <name evidence="11" type="ORF">EV132_10410</name>
</gene>
<dbReference type="InterPro" id="IPR006685">
    <property type="entry name" value="MscS_channel_2nd"/>
</dbReference>
<dbReference type="InterPro" id="IPR010920">
    <property type="entry name" value="LSM_dom_sf"/>
</dbReference>
<evidence type="ECO:0000256" key="5">
    <source>
        <dbReference type="ARBA" id="ARBA00022989"/>
    </source>
</evidence>
<proteinExistence type="inferred from homology"/>
<dbReference type="Gene3D" id="2.30.30.60">
    <property type="match status" value="1"/>
</dbReference>
<dbReference type="Proteomes" id="UP000294576">
    <property type="component" value="Unassembled WGS sequence"/>
</dbReference>
<feature type="domain" description="Mechanosensitive ion channel transmembrane helices 2/3" evidence="10">
    <location>
        <begin position="228"/>
        <end position="269"/>
    </location>
</feature>
<evidence type="ECO:0000259" key="9">
    <source>
        <dbReference type="Pfam" id="PF21082"/>
    </source>
</evidence>
<feature type="transmembrane region" description="Helical" evidence="7">
    <location>
        <begin position="92"/>
        <end position="110"/>
    </location>
</feature>